<dbReference type="PANTHER" id="PTHR34118">
    <property type="entry name" value="NF-KAPPA-B INHIBITOR-LIKE PROTEIN-RELATED"/>
    <property type="match status" value="1"/>
</dbReference>
<evidence type="ECO:0000259" key="6">
    <source>
        <dbReference type="Pfam" id="PF24763"/>
    </source>
</evidence>
<evidence type="ECO:0000313" key="8">
    <source>
        <dbReference type="Proteomes" id="UP000717364"/>
    </source>
</evidence>
<protein>
    <submittedName>
        <fullName evidence="7">ATP synthase subunit I</fullName>
    </submittedName>
</protein>
<proteinExistence type="predicted"/>
<feature type="transmembrane region" description="Helical" evidence="5">
    <location>
        <begin position="92"/>
        <end position="109"/>
    </location>
</feature>
<evidence type="ECO:0000256" key="4">
    <source>
        <dbReference type="ARBA" id="ARBA00023136"/>
    </source>
</evidence>
<feature type="transmembrane region" description="Helical" evidence="5">
    <location>
        <begin position="61"/>
        <end position="80"/>
    </location>
</feature>
<name>A0A947DDC7_9CYAN</name>
<keyword evidence="8" id="KW-1185">Reference proteome</keyword>
<dbReference type="AlphaFoldDB" id="A0A947DDC7"/>
<evidence type="ECO:0000256" key="3">
    <source>
        <dbReference type="ARBA" id="ARBA00022989"/>
    </source>
</evidence>
<reference evidence="7" key="2">
    <citation type="journal article" date="2021" name="Mar. Drugs">
        <title>Genome Reduction and Secondary Metabolism of the Marine Sponge-Associated Cyanobacterium Leptothoe.</title>
        <authorList>
            <person name="Konstantinou D."/>
            <person name="Popin R.V."/>
            <person name="Fewer D.P."/>
            <person name="Sivonen K."/>
            <person name="Gkelis S."/>
        </authorList>
    </citation>
    <scope>NUCLEOTIDE SEQUENCE</scope>
    <source>
        <strain evidence="7">TAU-MAC 1115</strain>
    </source>
</reference>
<gene>
    <name evidence="7" type="ORF">IXB50_05805</name>
</gene>
<feature type="domain" description="CGL160/ATPI" evidence="6">
    <location>
        <begin position="27"/>
        <end position="134"/>
    </location>
</feature>
<dbReference type="Pfam" id="PF24763">
    <property type="entry name" value="CGL160_C"/>
    <property type="match status" value="1"/>
</dbReference>
<evidence type="ECO:0000256" key="5">
    <source>
        <dbReference type="SAM" id="Phobius"/>
    </source>
</evidence>
<dbReference type="PANTHER" id="PTHR34118:SF6">
    <property type="entry name" value="PROTEIN CONSERVED ONLY IN THE GREEN LINEAGE 160, CHLOROPLASTIC"/>
    <property type="match status" value="1"/>
</dbReference>
<organism evidence="7 8">
    <name type="scientific">Leptothoe spongobia TAU-MAC 1115</name>
    <dbReference type="NCBI Taxonomy" id="1967444"/>
    <lineage>
        <taxon>Bacteria</taxon>
        <taxon>Bacillati</taxon>
        <taxon>Cyanobacteriota</taxon>
        <taxon>Cyanophyceae</taxon>
        <taxon>Nodosilineales</taxon>
        <taxon>Cymatolegaceae</taxon>
        <taxon>Leptothoe</taxon>
        <taxon>Leptothoe spongobia</taxon>
    </lineage>
</organism>
<keyword evidence="2 5" id="KW-0812">Transmembrane</keyword>
<sequence>MSDGHDSADIDSDEPLLKGISPEPDPSIEEYYQLQQELVLLTLFLAVVIFVPVWMVYSLNIAFNCLIGACVGVVYLKMLAKGVEQLGRQKAKVGKNQLALFIGLILVASQLEPLHIIPIFLGFLTYKVAIIVSIFRSSSSILSEFL</sequence>
<comment type="subcellular location">
    <subcellularLocation>
        <location evidence="1">Membrane</location>
        <topology evidence="1">Multi-pass membrane protein</topology>
    </subcellularLocation>
</comment>
<feature type="transmembrane region" description="Helical" evidence="5">
    <location>
        <begin position="115"/>
        <end position="135"/>
    </location>
</feature>
<dbReference type="Proteomes" id="UP000717364">
    <property type="component" value="Unassembled WGS sequence"/>
</dbReference>
<accession>A0A947DDC7</accession>
<reference evidence="7" key="1">
    <citation type="submission" date="2020-11" db="EMBL/GenBank/DDBJ databases">
        <authorList>
            <person name="Konstantinou D."/>
            <person name="Gkelis S."/>
            <person name="Popin R."/>
            <person name="Fewer D."/>
            <person name="Sivonen K."/>
        </authorList>
    </citation>
    <scope>NUCLEOTIDE SEQUENCE</scope>
    <source>
        <strain evidence="7">TAU-MAC 1115</strain>
    </source>
</reference>
<keyword evidence="4 5" id="KW-0472">Membrane</keyword>
<comment type="caution">
    <text evidence="7">The sequence shown here is derived from an EMBL/GenBank/DDBJ whole genome shotgun (WGS) entry which is preliminary data.</text>
</comment>
<evidence type="ECO:0000256" key="2">
    <source>
        <dbReference type="ARBA" id="ARBA00022692"/>
    </source>
</evidence>
<dbReference type="InterPro" id="IPR056309">
    <property type="entry name" value="CGL160/ATPI_dom"/>
</dbReference>
<dbReference type="EMBL" id="JADOES010000008">
    <property type="protein sequence ID" value="MBT9314933.1"/>
    <property type="molecule type" value="Genomic_DNA"/>
</dbReference>
<dbReference type="GO" id="GO:0016020">
    <property type="term" value="C:membrane"/>
    <property type="evidence" value="ECO:0007669"/>
    <property type="project" value="UniProtKB-SubCell"/>
</dbReference>
<keyword evidence="3 5" id="KW-1133">Transmembrane helix</keyword>
<feature type="transmembrane region" description="Helical" evidence="5">
    <location>
        <begin position="38"/>
        <end position="55"/>
    </location>
</feature>
<evidence type="ECO:0000256" key="1">
    <source>
        <dbReference type="ARBA" id="ARBA00004141"/>
    </source>
</evidence>
<evidence type="ECO:0000313" key="7">
    <source>
        <dbReference type="EMBL" id="MBT9314933.1"/>
    </source>
</evidence>